<dbReference type="PANTHER" id="PTHR32074">
    <property type="entry name" value="RNA DEMETHYLASE ALKBH5"/>
    <property type="match status" value="1"/>
</dbReference>
<feature type="compositionally biased region" description="Basic residues" evidence="15">
    <location>
        <begin position="311"/>
        <end position="322"/>
    </location>
</feature>
<evidence type="ECO:0000256" key="7">
    <source>
        <dbReference type="ARBA" id="ARBA00022964"/>
    </source>
</evidence>
<evidence type="ECO:0000256" key="4">
    <source>
        <dbReference type="ARBA" id="ARBA00012931"/>
    </source>
</evidence>
<comment type="catalytic activity">
    <reaction evidence="14">
        <text>an N(6)-methyladenosine in mRNA + 2-oxoglutarate + O2 = an adenosine in mRNA + formaldehyde + succinate + CO2</text>
        <dbReference type="Rhea" id="RHEA:49520"/>
        <dbReference type="Rhea" id="RHEA-COMP:12414"/>
        <dbReference type="Rhea" id="RHEA-COMP:12417"/>
        <dbReference type="ChEBI" id="CHEBI:15379"/>
        <dbReference type="ChEBI" id="CHEBI:16526"/>
        <dbReference type="ChEBI" id="CHEBI:16810"/>
        <dbReference type="ChEBI" id="CHEBI:16842"/>
        <dbReference type="ChEBI" id="CHEBI:30031"/>
        <dbReference type="ChEBI" id="CHEBI:74411"/>
        <dbReference type="ChEBI" id="CHEBI:74449"/>
        <dbReference type="EC" id="1.14.11.53"/>
    </reaction>
    <physiologicalReaction direction="left-to-right" evidence="14">
        <dbReference type="Rhea" id="RHEA:49521"/>
    </physiologicalReaction>
</comment>
<comment type="similarity">
    <text evidence="3">Belongs to the alkB family.</text>
</comment>
<proteinExistence type="inferred from homology"/>
<evidence type="ECO:0000313" key="17">
    <source>
        <dbReference type="Proteomes" id="UP001634394"/>
    </source>
</evidence>
<dbReference type="EC" id="1.14.11.53" evidence="4"/>
<dbReference type="GO" id="GO:1990931">
    <property type="term" value="F:mRNA N6-methyladenosine dioxygenase activity"/>
    <property type="evidence" value="ECO:0007669"/>
    <property type="project" value="UniProtKB-EC"/>
</dbReference>
<dbReference type="Gene3D" id="2.60.120.590">
    <property type="entry name" value="Alpha-ketoglutarate-dependent dioxygenase AlkB-like"/>
    <property type="match status" value="1"/>
</dbReference>
<dbReference type="SUPFAM" id="SSF51197">
    <property type="entry name" value="Clavaminate synthase-like"/>
    <property type="match status" value="1"/>
</dbReference>
<keyword evidence="8" id="KW-0560">Oxidoreductase</keyword>
<evidence type="ECO:0000256" key="13">
    <source>
        <dbReference type="ARBA" id="ARBA00033313"/>
    </source>
</evidence>
<organism evidence="16 17">
    <name type="scientific">Sinanodonta woodiana</name>
    <name type="common">Chinese pond mussel</name>
    <name type="synonym">Anodonta woodiana</name>
    <dbReference type="NCBI Taxonomy" id="1069815"/>
    <lineage>
        <taxon>Eukaryota</taxon>
        <taxon>Metazoa</taxon>
        <taxon>Spiralia</taxon>
        <taxon>Lophotrochozoa</taxon>
        <taxon>Mollusca</taxon>
        <taxon>Bivalvia</taxon>
        <taxon>Autobranchia</taxon>
        <taxon>Heteroconchia</taxon>
        <taxon>Palaeoheterodonta</taxon>
        <taxon>Unionida</taxon>
        <taxon>Unionoidea</taxon>
        <taxon>Unionidae</taxon>
        <taxon>Unioninae</taxon>
        <taxon>Sinanodonta</taxon>
    </lineage>
</organism>
<feature type="compositionally biased region" description="Basic residues" evidence="15">
    <location>
        <begin position="337"/>
        <end position="353"/>
    </location>
</feature>
<comment type="cofactor">
    <cofactor evidence="1">
        <name>Fe(2+)</name>
        <dbReference type="ChEBI" id="CHEBI:29033"/>
    </cofactor>
</comment>
<dbReference type="Proteomes" id="UP001634394">
    <property type="component" value="Unassembled WGS sequence"/>
</dbReference>
<feature type="compositionally biased region" description="Basic and acidic residues" evidence="15">
    <location>
        <begin position="1"/>
        <end position="13"/>
    </location>
</feature>
<dbReference type="EMBL" id="JBJQND010000005">
    <property type="protein sequence ID" value="KAL3876434.1"/>
    <property type="molecule type" value="Genomic_DNA"/>
</dbReference>
<dbReference type="FunFam" id="2.60.120.590:FF:000002">
    <property type="entry name" value="RNA demethylase ALKBH5"/>
    <property type="match status" value="1"/>
</dbReference>
<evidence type="ECO:0000256" key="2">
    <source>
        <dbReference type="ARBA" id="ARBA00004324"/>
    </source>
</evidence>
<keyword evidence="11" id="KW-0539">Nucleus</keyword>
<evidence type="ECO:0000256" key="5">
    <source>
        <dbReference type="ARBA" id="ARBA00018485"/>
    </source>
</evidence>
<keyword evidence="9" id="KW-0408">Iron</keyword>
<keyword evidence="10" id="KW-1015">Disulfide bond</keyword>
<feature type="compositionally biased region" description="Basic and acidic residues" evidence="15">
    <location>
        <begin position="286"/>
        <end position="310"/>
    </location>
</feature>
<dbReference type="InterPro" id="IPR037151">
    <property type="entry name" value="AlkB-like_sf"/>
</dbReference>
<evidence type="ECO:0000256" key="9">
    <source>
        <dbReference type="ARBA" id="ARBA00023004"/>
    </source>
</evidence>
<dbReference type="PANTHER" id="PTHR32074:SF2">
    <property type="entry name" value="RNA DEMETHYLASE ALKBH5"/>
    <property type="match status" value="1"/>
</dbReference>
<reference evidence="16 17" key="1">
    <citation type="submission" date="2024-11" db="EMBL/GenBank/DDBJ databases">
        <title>Chromosome-level genome assembly of the freshwater bivalve Anodonta woodiana.</title>
        <authorList>
            <person name="Chen X."/>
        </authorList>
    </citation>
    <scope>NUCLEOTIDE SEQUENCE [LARGE SCALE GENOMIC DNA]</scope>
    <source>
        <strain evidence="16">MN2024</strain>
        <tissue evidence="16">Gills</tissue>
    </source>
</reference>
<dbReference type="GO" id="GO:0016607">
    <property type="term" value="C:nuclear speck"/>
    <property type="evidence" value="ECO:0007669"/>
    <property type="project" value="UniProtKB-SubCell"/>
</dbReference>
<name>A0ABD3WR35_SINWO</name>
<evidence type="ECO:0000256" key="14">
    <source>
        <dbReference type="ARBA" id="ARBA00047565"/>
    </source>
</evidence>
<keyword evidence="7" id="KW-0223">Dioxygenase</keyword>
<evidence type="ECO:0000256" key="12">
    <source>
        <dbReference type="ARBA" id="ARBA00030726"/>
    </source>
</evidence>
<evidence type="ECO:0000256" key="10">
    <source>
        <dbReference type="ARBA" id="ARBA00023157"/>
    </source>
</evidence>
<sequence length="367" mass="42100">MANEVDDLRDLRLKLGSPQNKSSQKRKRKYPNHEYDKSSENKRVPKSKQSGQGLSEREEQLRKIHSGIVQRRLFTVEQCEEIEKKIDEVVHIAEKGGYRDHTVDRAPLRIKYFFGEGYTYGSQLVKRGPGMERVYPKGEVDEIPNWIEELVVKPLCDANVIPEGFINSAVINDYLPGGCIVSHIDPPHIFERPIISVSFYSDCALSFGCKFTFRPIRVSEPVLWLPVARGCVTLLSGYAADEITHCIRPEDVKERRAVIILRRVRDDAPRLEPSLSKLHIPASRKQSREQSEIYKHNESHSESDNNDQHGSRHKKTIHKKSRNVNPEGSVQGDNFHGHHKKKNKYHKSKHSKKSQSLSPPNNHQSVK</sequence>
<feature type="compositionally biased region" description="Basic and acidic residues" evidence="15">
    <location>
        <begin position="31"/>
        <end position="43"/>
    </location>
</feature>
<feature type="region of interest" description="Disordered" evidence="15">
    <location>
        <begin position="275"/>
        <end position="367"/>
    </location>
</feature>
<dbReference type="GO" id="GO:0046872">
    <property type="term" value="F:metal ion binding"/>
    <property type="evidence" value="ECO:0007669"/>
    <property type="project" value="UniProtKB-KW"/>
</dbReference>
<keyword evidence="6" id="KW-0479">Metal-binding</keyword>
<dbReference type="AlphaFoldDB" id="A0ABD3WR35"/>
<protein>
    <recommendedName>
        <fullName evidence="5">RNA demethylase ALKBH5</fullName>
        <ecNumber evidence="4">1.14.11.53</ecNumber>
    </recommendedName>
    <alternativeName>
        <fullName evidence="12">Alkylated DNA repair protein alkB homolog 5</fullName>
    </alternativeName>
    <alternativeName>
        <fullName evidence="13">Alpha-ketoglutarate-dependent dioxygenase alkB homolog 5</fullName>
    </alternativeName>
</protein>
<evidence type="ECO:0000256" key="8">
    <source>
        <dbReference type="ARBA" id="ARBA00023002"/>
    </source>
</evidence>
<feature type="region of interest" description="Disordered" evidence="15">
    <location>
        <begin position="1"/>
        <end position="59"/>
    </location>
</feature>
<dbReference type="InterPro" id="IPR032860">
    <property type="entry name" value="ALKBH5"/>
</dbReference>
<feature type="compositionally biased region" description="Polar residues" evidence="15">
    <location>
        <begin position="323"/>
        <end position="332"/>
    </location>
</feature>
<evidence type="ECO:0000256" key="15">
    <source>
        <dbReference type="SAM" id="MobiDB-lite"/>
    </source>
</evidence>
<evidence type="ECO:0000256" key="6">
    <source>
        <dbReference type="ARBA" id="ARBA00022723"/>
    </source>
</evidence>
<evidence type="ECO:0000256" key="11">
    <source>
        <dbReference type="ARBA" id="ARBA00023242"/>
    </source>
</evidence>
<comment type="subcellular location">
    <subcellularLocation>
        <location evidence="2">Nucleus speckle</location>
    </subcellularLocation>
</comment>
<evidence type="ECO:0000256" key="1">
    <source>
        <dbReference type="ARBA" id="ARBA00001954"/>
    </source>
</evidence>
<evidence type="ECO:0000256" key="3">
    <source>
        <dbReference type="ARBA" id="ARBA00007879"/>
    </source>
</evidence>
<comment type="caution">
    <text evidence="16">The sequence shown here is derived from an EMBL/GenBank/DDBJ whole genome shotgun (WGS) entry which is preliminary data.</text>
</comment>
<evidence type="ECO:0000313" key="16">
    <source>
        <dbReference type="EMBL" id="KAL3876434.1"/>
    </source>
</evidence>
<accession>A0ABD3WR35</accession>
<gene>
    <name evidence="16" type="ORF">ACJMK2_034283</name>
</gene>
<keyword evidence="17" id="KW-1185">Reference proteome</keyword>